<proteinExistence type="predicted"/>
<name>A0A8D4A5C9_MYCBV</name>
<dbReference type="AlphaFoldDB" id="A0A8D4A5C9"/>
<organism evidence="1 2">
    <name type="scientific">Mycoplasmopsis bovis</name>
    <name type="common">Mycoplasma bovis</name>
    <dbReference type="NCBI Taxonomy" id="28903"/>
    <lineage>
        <taxon>Bacteria</taxon>
        <taxon>Bacillati</taxon>
        <taxon>Mycoplasmatota</taxon>
        <taxon>Mycoplasmoidales</taxon>
        <taxon>Metamycoplasmataceae</taxon>
        <taxon>Mycoplasmopsis</taxon>
    </lineage>
</organism>
<evidence type="ECO:0008006" key="3">
    <source>
        <dbReference type="Google" id="ProtNLM"/>
    </source>
</evidence>
<dbReference type="SUPFAM" id="SSF53254">
    <property type="entry name" value="Phosphoglycerate mutase-like"/>
    <property type="match status" value="1"/>
</dbReference>
<evidence type="ECO:0000313" key="2">
    <source>
        <dbReference type="Proteomes" id="UP000076372"/>
    </source>
</evidence>
<dbReference type="InterPro" id="IPR029033">
    <property type="entry name" value="His_PPase_superfam"/>
</dbReference>
<protein>
    <recommendedName>
        <fullName evidence="3">Glucose-1-phosphatase</fullName>
    </recommendedName>
</protein>
<dbReference type="Gene3D" id="3.40.50.1240">
    <property type="entry name" value="Phosphoglycerate mutase-like"/>
    <property type="match status" value="2"/>
</dbReference>
<sequence length="331" mass="38410">MMKRIILSRHGVRYPFEFRDKFKNIFSKDIVNWNYDSTLNANLTNKGALLELLFAKFLRKYLCINNDNTINIVANSTSRTYETARLLSLGLVPGRQINIECSDLSFAKRDPWFEFNYPNQSYINNDRVNEFDQKAAKLGIYDKFKEIFNLDNECLYMQSNTTLSYAEGEWLKPSGKLFYSSSTSDVMQSMFYDGFKESEIFRSQDFISDLKLILKAKDFVIDLIWNNPKLALESDKNIYQLLKSCFYSNSDLNILVGHDTNIATVLGVLGIEVPELNQLEKYPIGSKLIFSVYDDKSFDLELAYFDYQDIRNFNVNIEPKVVSLGSKLKLK</sequence>
<dbReference type="Proteomes" id="UP000076372">
    <property type="component" value="Chromosome"/>
</dbReference>
<dbReference type="EMBL" id="CP007590">
    <property type="protein sequence ID" value="AMW25812.1"/>
    <property type="molecule type" value="Genomic_DNA"/>
</dbReference>
<gene>
    <name evidence="1" type="ORF">BC94_0548</name>
</gene>
<accession>A0A8D4A5C9</accession>
<evidence type="ECO:0000313" key="1">
    <source>
        <dbReference type="EMBL" id="AMW25812.1"/>
    </source>
</evidence>
<reference evidence="1 2" key="1">
    <citation type="submission" date="2014-04" db="EMBL/GenBank/DDBJ databases">
        <title>Complete genome sequence of Mycoplasma bovis attenuated strain P150.</title>
        <authorList>
            <person name="Qi J."/>
            <person name="Guo A."/>
        </authorList>
    </citation>
    <scope>NUCLEOTIDE SEQUENCE [LARGE SCALE GENOMIC DNA]</scope>
    <source>
        <strain evidence="1 2">HB0801-P150</strain>
    </source>
</reference>